<organism evidence="3">
    <name type="scientific">Corethron hystrix</name>
    <dbReference type="NCBI Taxonomy" id="216773"/>
    <lineage>
        <taxon>Eukaryota</taxon>
        <taxon>Sar</taxon>
        <taxon>Stramenopiles</taxon>
        <taxon>Ochrophyta</taxon>
        <taxon>Bacillariophyta</taxon>
        <taxon>Coscinodiscophyceae</taxon>
        <taxon>Corethrophycidae</taxon>
        <taxon>Corethrales</taxon>
        <taxon>Corethraceae</taxon>
        <taxon>Corethron</taxon>
    </lineage>
</organism>
<sequence>MFYLHHTIVENEKVLVSTKTTLRELKSKIQNEFDIDSSAQRLFYLGRELKTMSRSLGNIGFGNYSNTFIHLVSNCTMNGKLSFGDGGRTGLRKNRARPTLSSTEPTSNPAAHSINLMDDDVILLDDDDDDEVEVLDDPPVTANATLPSRKRRRR</sequence>
<dbReference type="Pfam" id="PF00240">
    <property type="entry name" value="ubiquitin"/>
    <property type="match status" value="1"/>
</dbReference>
<dbReference type="AlphaFoldDB" id="A0A7S1FTW7"/>
<evidence type="ECO:0000256" key="1">
    <source>
        <dbReference type="SAM" id="MobiDB-lite"/>
    </source>
</evidence>
<reference evidence="3" key="1">
    <citation type="submission" date="2021-01" db="EMBL/GenBank/DDBJ databases">
        <authorList>
            <person name="Corre E."/>
            <person name="Pelletier E."/>
            <person name="Niang G."/>
            <person name="Scheremetjew M."/>
            <person name="Finn R."/>
            <person name="Kale V."/>
            <person name="Holt S."/>
            <person name="Cochrane G."/>
            <person name="Meng A."/>
            <person name="Brown T."/>
            <person name="Cohen L."/>
        </authorList>
    </citation>
    <scope>NUCLEOTIDE SEQUENCE</scope>
    <source>
        <strain evidence="3">308</strain>
    </source>
</reference>
<accession>A0A7S1FTW7</accession>
<feature type="region of interest" description="Disordered" evidence="1">
    <location>
        <begin position="131"/>
        <end position="154"/>
    </location>
</feature>
<feature type="region of interest" description="Disordered" evidence="1">
    <location>
        <begin position="83"/>
        <end position="112"/>
    </location>
</feature>
<protein>
    <recommendedName>
        <fullName evidence="2">Ubiquitin-like domain-containing protein</fullName>
    </recommendedName>
</protein>
<dbReference type="SUPFAM" id="SSF54236">
    <property type="entry name" value="Ubiquitin-like"/>
    <property type="match status" value="1"/>
</dbReference>
<evidence type="ECO:0000259" key="2">
    <source>
        <dbReference type="PROSITE" id="PS50053"/>
    </source>
</evidence>
<dbReference type="Gene3D" id="3.10.20.90">
    <property type="entry name" value="Phosphatidylinositol 3-kinase Catalytic Subunit, Chain A, domain 1"/>
    <property type="match status" value="1"/>
</dbReference>
<evidence type="ECO:0000313" key="3">
    <source>
        <dbReference type="EMBL" id="CAD8886733.1"/>
    </source>
</evidence>
<dbReference type="InterPro" id="IPR029071">
    <property type="entry name" value="Ubiquitin-like_domsf"/>
</dbReference>
<feature type="compositionally biased region" description="Polar residues" evidence="1">
    <location>
        <begin position="99"/>
        <end position="110"/>
    </location>
</feature>
<gene>
    <name evidence="3" type="ORF">CHYS00102_LOCUS13931</name>
</gene>
<dbReference type="EMBL" id="HBFR01019250">
    <property type="protein sequence ID" value="CAD8886733.1"/>
    <property type="molecule type" value="Transcribed_RNA"/>
</dbReference>
<feature type="domain" description="Ubiquitin-like" evidence="2">
    <location>
        <begin position="14"/>
        <end position="71"/>
    </location>
</feature>
<proteinExistence type="predicted"/>
<dbReference type="PROSITE" id="PS50053">
    <property type="entry name" value="UBIQUITIN_2"/>
    <property type="match status" value="1"/>
</dbReference>
<name>A0A7S1FTW7_9STRA</name>
<dbReference type="InterPro" id="IPR000626">
    <property type="entry name" value="Ubiquitin-like_dom"/>
</dbReference>